<dbReference type="RefSeq" id="WP_072607594.1">
    <property type="nucleotide sequence ID" value="NZ_CP018171.1"/>
</dbReference>
<dbReference type="Proteomes" id="UP000182840">
    <property type="component" value="Chromosome"/>
</dbReference>
<sequence>MTQCYIQTENDDDPCICDDCGETHRADELDMVTDIEERISPGEIVPAGQCPSCGALAHLVNPPEYSAQARLQRYEGA</sequence>
<dbReference type="OrthoDB" id="8482163at2"/>
<dbReference type="STRING" id="1670800.BSQ44_24245"/>
<dbReference type="AlphaFoldDB" id="A0A1L3SXT7"/>
<dbReference type="KEGG" id="meso:BSQ44_24245"/>
<proteinExistence type="predicted"/>
<evidence type="ECO:0000313" key="2">
    <source>
        <dbReference type="Proteomes" id="UP000182840"/>
    </source>
</evidence>
<dbReference type="EMBL" id="CP018171">
    <property type="protein sequence ID" value="APH74132.1"/>
    <property type="molecule type" value="Genomic_DNA"/>
</dbReference>
<gene>
    <name evidence="1" type="ORF">BSQ44_24245</name>
</gene>
<evidence type="ECO:0000313" key="1">
    <source>
        <dbReference type="EMBL" id="APH74132.1"/>
    </source>
</evidence>
<accession>A0A1L3SXT7</accession>
<reference evidence="2" key="1">
    <citation type="submission" date="2016-11" db="EMBL/GenBank/DDBJ databases">
        <title>Mesorhizobium oceanicum sp. nov., isolated from deep seawater in South China Sea.</title>
        <authorList>
            <person name="Fu G.-Y."/>
        </authorList>
    </citation>
    <scope>NUCLEOTIDE SEQUENCE [LARGE SCALE GENOMIC DNA]</scope>
    <source>
        <strain evidence="2">B7</strain>
    </source>
</reference>
<organism evidence="1 2">
    <name type="scientific">Aquibium oceanicum</name>
    <dbReference type="NCBI Taxonomy" id="1670800"/>
    <lineage>
        <taxon>Bacteria</taxon>
        <taxon>Pseudomonadati</taxon>
        <taxon>Pseudomonadota</taxon>
        <taxon>Alphaproteobacteria</taxon>
        <taxon>Hyphomicrobiales</taxon>
        <taxon>Phyllobacteriaceae</taxon>
        <taxon>Aquibium</taxon>
    </lineage>
</organism>
<protein>
    <submittedName>
        <fullName evidence="1">Uncharacterized protein</fullName>
    </submittedName>
</protein>
<keyword evidence="2" id="KW-1185">Reference proteome</keyword>
<name>A0A1L3SXT7_9HYPH</name>